<comment type="subcellular location">
    <subcellularLocation>
        <location evidence="1">Cell membrane</location>
        <topology evidence="1">Multi-pass membrane protein</topology>
    </subcellularLocation>
</comment>
<comment type="caution">
    <text evidence="7">The sequence shown here is derived from an EMBL/GenBank/DDBJ whole genome shotgun (WGS) entry which is preliminary data.</text>
</comment>
<proteinExistence type="predicted"/>
<evidence type="ECO:0000256" key="2">
    <source>
        <dbReference type="ARBA" id="ARBA00022475"/>
    </source>
</evidence>
<feature type="transmembrane region" description="Helical" evidence="6">
    <location>
        <begin position="21"/>
        <end position="41"/>
    </location>
</feature>
<feature type="transmembrane region" description="Helical" evidence="6">
    <location>
        <begin position="110"/>
        <end position="128"/>
    </location>
</feature>
<dbReference type="EMBL" id="JACHHU010000015">
    <property type="protein sequence ID" value="MBB6543512.1"/>
    <property type="molecule type" value="Genomic_DNA"/>
</dbReference>
<organism evidence="7 8">
    <name type="scientific">Thalassotalea piscium</name>
    <dbReference type="NCBI Taxonomy" id="1230533"/>
    <lineage>
        <taxon>Bacteria</taxon>
        <taxon>Pseudomonadati</taxon>
        <taxon>Pseudomonadota</taxon>
        <taxon>Gammaproteobacteria</taxon>
        <taxon>Alteromonadales</taxon>
        <taxon>Colwelliaceae</taxon>
        <taxon>Thalassotalea</taxon>
    </lineage>
</organism>
<feature type="transmembrane region" description="Helical" evidence="6">
    <location>
        <begin position="87"/>
        <end position="104"/>
    </location>
</feature>
<dbReference type="GO" id="GO:0005886">
    <property type="term" value="C:plasma membrane"/>
    <property type="evidence" value="ECO:0007669"/>
    <property type="project" value="UniProtKB-SubCell"/>
</dbReference>
<keyword evidence="5 6" id="KW-0472">Membrane</keyword>
<protein>
    <submittedName>
        <fullName evidence="7">ATP synthase protein I</fullName>
    </submittedName>
</protein>
<evidence type="ECO:0000313" key="8">
    <source>
        <dbReference type="Proteomes" id="UP000537141"/>
    </source>
</evidence>
<evidence type="ECO:0000313" key="7">
    <source>
        <dbReference type="EMBL" id="MBB6543512.1"/>
    </source>
</evidence>
<evidence type="ECO:0000256" key="6">
    <source>
        <dbReference type="SAM" id="Phobius"/>
    </source>
</evidence>
<evidence type="ECO:0000256" key="4">
    <source>
        <dbReference type="ARBA" id="ARBA00022989"/>
    </source>
</evidence>
<keyword evidence="3 6" id="KW-0812">Transmembrane</keyword>
<keyword evidence="8" id="KW-1185">Reference proteome</keyword>
<reference evidence="7 8" key="1">
    <citation type="submission" date="2020-08" db="EMBL/GenBank/DDBJ databases">
        <title>Genomic Encyclopedia of Type Strains, Phase IV (KMG-IV): sequencing the most valuable type-strain genomes for metagenomic binning, comparative biology and taxonomic classification.</title>
        <authorList>
            <person name="Goeker M."/>
        </authorList>
    </citation>
    <scope>NUCLEOTIDE SEQUENCE [LARGE SCALE GENOMIC DNA]</scope>
    <source>
        <strain evidence="7 8">DSM 26287</strain>
    </source>
</reference>
<evidence type="ECO:0000256" key="3">
    <source>
        <dbReference type="ARBA" id="ARBA00022692"/>
    </source>
</evidence>
<keyword evidence="2" id="KW-1003">Cell membrane</keyword>
<keyword evidence="4 6" id="KW-1133">Transmembrane helix</keyword>
<dbReference type="RefSeq" id="WP_286289295.1">
    <property type="nucleotide sequence ID" value="NZ_AP027362.1"/>
</dbReference>
<gene>
    <name evidence="7" type="ORF">HNQ55_002033</name>
</gene>
<accession>A0A7X0TTQ5</accession>
<feature type="transmembrane region" description="Helical" evidence="6">
    <location>
        <begin position="47"/>
        <end position="66"/>
    </location>
</feature>
<dbReference type="InterPro" id="IPR005598">
    <property type="entry name" value="ATP_synth_I"/>
</dbReference>
<dbReference type="Pfam" id="PF03899">
    <property type="entry name" value="ATP-synt_I"/>
    <property type="match status" value="1"/>
</dbReference>
<dbReference type="AlphaFoldDB" id="A0A7X0TTQ5"/>
<sequence length="130" mass="14423">MNAPFKSDLAKTGRKFAFKQIIITTVLVLLGTITTYFYWGLSQAQSVLAGGVVVIIPNIVFALKAFRYAGARSSEKVMESFYSGEKLKIVLTAILFALAFKFLAIMPIPFFISFCLVVVLPLLTPFFIKL</sequence>
<dbReference type="Proteomes" id="UP000537141">
    <property type="component" value="Unassembled WGS sequence"/>
</dbReference>
<evidence type="ECO:0000256" key="1">
    <source>
        <dbReference type="ARBA" id="ARBA00004651"/>
    </source>
</evidence>
<name>A0A7X0TTQ5_9GAMM</name>
<evidence type="ECO:0000256" key="5">
    <source>
        <dbReference type="ARBA" id="ARBA00023136"/>
    </source>
</evidence>